<proteinExistence type="predicted"/>
<name>G5BB16_HETGA</name>
<accession>G5BB16</accession>
<dbReference type="eggNOG" id="ENOG502SYWX">
    <property type="taxonomic scope" value="Eukaryota"/>
</dbReference>
<gene>
    <name evidence="2" type="ORF">GW7_20376</name>
</gene>
<dbReference type="Pfam" id="PF15331">
    <property type="entry name" value="TP53IP5"/>
    <property type="match status" value="1"/>
</dbReference>
<dbReference type="PANTHER" id="PTHR15562:SF0">
    <property type="entry name" value="TP53-TARGET GENE 5 PROTEIN"/>
    <property type="match status" value="1"/>
</dbReference>
<dbReference type="AlphaFoldDB" id="G5BB16"/>
<organism evidence="2 3">
    <name type="scientific">Heterocephalus glaber</name>
    <name type="common">Naked mole rat</name>
    <dbReference type="NCBI Taxonomy" id="10181"/>
    <lineage>
        <taxon>Eukaryota</taxon>
        <taxon>Metazoa</taxon>
        <taxon>Chordata</taxon>
        <taxon>Craniata</taxon>
        <taxon>Vertebrata</taxon>
        <taxon>Euteleostomi</taxon>
        <taxon>Mammalia</taxon>
        <taxon>Eutheria</taxon>
        <taxon>Euarchontoglires</taxon>
        <taxon>Glires</taxon>
        <taxon>Rodentia</taxon>
        <taxon>Hystricomorpha</taxon>
        <taxon>Bathyergidae</taxon>
        <taxon>Heterocephalus</taxon>
    </lineage>
</organism>
<sequence>MCPSAKKKPKNRVVSKTEDEKLQDKIKQPLYKAIERNRLKMVLRNLSLLKLFRSSNSRIQELHNLARRCWNSMLRFPKIVHVSSGENNVWNKVKQNNEELQEAPCLEKNLESKKVESTGEPKEEPGIRNMVKGSPATVARKEEQMEAAIPRTSRGHGLNTGAQRSQLATRDPRVALLKTYNYRTPMEDMKQLDVNGQYTWFEGLPTRIHLPGRRVMCRFSKLRWIRRRCTRFCSASLEVPMYHSYKVGMAVPLLGQAEMQTLSWAQDPES</sequence>
<reference evidence="2 3" key="1">
    <citation type="journal article" date="2011" name="Nature">
        <title>Genome sequencing reveals insights into physiology and longevity of the naked mole rat.</title>
        <authorList>
            <person name="Kim E.B."/>
            <person name="Fang X."/>
            <person name="Fushan A.A."/>
            <person name="Huang Z."/>
            <person name="Lobanov A.V."/>
            <person name="Han L."/>
            <person name="Marino S.M."/>
            <person name="Sun X."/>
            <person name="Turanov A.A."/>
            <person name="Yang P."/>
            <person name="Yim S.H."/>
            <person name="Zhao X."/>
            <person name="Kasaikina M.V."/>
            <person name="Stoletzki N."/>
            <person name="Peng C."/>
            <person name="Polak P."/>
            <person name="Xiong Z."/>
            <person name="Kiezun A."/>
            <person name="Zhu Y."/>
            <person name="Chen Y."/>
            <person name="Kryukov G.V."/>
            <person name="Zhang Q."/>
            <person name="Peshkin L."/>
            <person name="Yang L."/>
            <person name="Bronson R.T."/>
            <person name="Buffenstein R."/>
            <person name="Wang B."/>
            <person name="Han C."/>
            <person name="Li Q."/>
            <person name="Chen L."/>
            <person name="Zhao W."/>
            <person name="Sunyaev S.R."/>
            <person name="Park T.J."/>
            <person name="Zhang G."/>
            <person name="Wang J."/>
            <person name="Gladyshev V.N."/>
        </authorList>
    </citation>
    <scope>NUCLEOTIDE SEQUENCE [LARGE SCALE GENOMIC DNA]</scope>
</reference>
<feature type="region of interest" description="Disordered" evidence="1">
    <location>
        <begin position="109"/>
        <end position="170"/>
    </location>
</feature>
<evidence type="ECO:0000313" key="2">
    <source>
        <dbReference type="EMBL" id="EHB06481.1"/>
    </source>
</evidence>
<dbReference type="STRING" id="10181.G5BB16"/>
<dbReference type="PANTHER" id="PTHR15562">
    <property type="entry name" value="TP53-TARGET GENE 5 PROTEIN"/>
    <property type="match status" value="1"/>
</dbReference>
<dbReference type="InParanoid" id="G5BB16"/>
<evidence type="ECO:0000313" key="3">
    <source>
        <dbReference type="Proteomes" id="UP000006813"/>
    </source>
</evidence>
<dbReference type="InterPro" id="IPR029290">
    <property type="entry name" value="TP53TG5"/>
</dbReference>
<protein>
    <submittedName>
        <fullName evidence="2">TP53-target gene 5 protein</fullName>
    </submittedName>
</protein>
<dbReference type="OMA" id="GWRSRSQ"/>
<dbReference type="EMBL" id="JH169323">
    <property type="protein sequence ID" value="EHB06481.1"/>
    <property type="molecule type" value="Genomic_DNA"/>
</dbReference>
<dbReference type="FunCoup" id="G5BB16">
    <property type="interactions" value="97"/>
</dbReference>
<feature type="compositionally biased region" description="Basic and acidic residues" evidence="1">
    <location>
        <begin position="109"/>
        <end position="126"/>
    </location>
</feature>
<dbReference type="Proteomes" id="UP000006813">
    <property type="component" value="Unassembled WGS sequence"/>
</dbReference>
<evidence type="ECO:0000256" key="1">
    <source>
        <dbReference type="SAM" id="MobiDB-lite"/>
    </source>
</evidence>
<dbReference type="Bgee" id="ENSHGLG00000015165">
    <property type="expression patterns" value="Expressed in testis"/>
</dbReference>